<feature type="non-terminal residue" evidence="2">
    <location>
        <position position="1"/>
    </location>
</feature>
<organism evidence="2 4">
    <name type="scientific">Ptilorrhoa leucosticta</name>
    <dbReference type="NCBI Taxonomy" id="449384"/>
    <lineage>
        <taxon>Eukaryota</taxon>
        <taxon>Metazoa</taxon>
        <taxon>Chordata</taxon>
        <taxon>Craniata</taxon>
        <taxon>Vertebrata</taxon>
        <taxon>Euteleostomi</taxon>
        <taxon>Archelosauria</taxon>
        <taxon>Archosauria</taxon>
        <taxon>Dinosauria</taxon>
        <taxon>Saurischia</taxon>
        <taxon>Theropoda</taxon>
        <taxon>Coelurosauria</taxon>
        <taxon>Aves</taxon>
        <taxon>Neognathae</taxon>
        <taxon>Neoaves</taxon>
        <taxon>Telluraves</taxon>
        <taxon>Australaves</taxon>
        <taxon>Passeriformes</taxon>
        <taxon>Corvoidea</taxon>
        <taxon>Cinclosomatidae</taxon>
        <taxon>Ptilorrhoa</taxon>
    </lineage>
</organism>
<dbReference type="InterPro" id="IPR018154">
    <property type="entry name" value="TLV/ENV_coat_polyprotein"/>
</dbReference>
<evidence type="ECO:0000256" key="1">
    <source>
        <dbReference type="ARBA" id="ARBA00023157"/>
    </source>
</evidence>
<name>A0A7K8LZ05_9CORV</name>
<dbReference type="PANTHER" id="PTHR10424">
    <property type="entry name" value="VIRAL ENVELOPE PROTEIN"/>
    <property type="match status" value="1"/>
</dbReference>
<comment type="caution">
    <text evidence="2">The sequence shown here is derived from an EMBL/GenBank/DDBJ whole genome shotgun (WGS) entry which is preliminary data.</text>
</comment>
<feature type="non-terminal residue" evidence="2">
    <location>
        <position position="266"/>
    </location>
</feature>
<dbReference type="InterPro" id="IPR005166">
    <property type="entry name" value="RSV_p95_env"/>
</dbReference>
<dbReference type="AlphaFoldDB" id="A0A7K8LZ05"/>
<dbReference type="PANTHER" id="PTHR10424:SF73">
    <property type="entry name" value="ENDOGENOUS RETROVIRUS GROUP FC1 ENV POLYPROTEIN-RELATED"/>
    <property type="match status" value="1"/>
</dbReference>
<evidence type="ECO:0000313" key="2">
    <source>
        <dbReference type="EMBL" id="NXE34436.1"/>
    </source>
</evidence>
<proteinExistence type="predicted"/>
<dbReference type="EMBL" id="VWYY01004401">
    <property type="protein sequence ID" value="NXE44120.1"/>
    <property type="molecule type" value="Genomic_DNA"/>
</dbReference>
<protein>
    <submittedName>
        <fullName evidence="2">ENV1 protein</fullName>
    </submittedName>
</protein>
<dbReference type="SUPFAM" id="SSF58069">
    <property type="entry name" value="Virus ectodomain"/>
    <property type="match status" value="1"/>
</dbReference>
<dbReference type="EMBL" id="VWYY01000106">
    <property type="protein sequence ID" value="NXE34436.1"/>
    <property type="molecule type" value="Genomic_DNA"/>
</dbReference>
<dbReference type="Pfam" id="PF00429">
    <property type="entry name" value="TLV_coat"/>
    <property type="match status" value="1"/>
</dbReference>
<dbReference type="Gene3D" id="1.10.287.210">
    <property type="match status" value="1"/>
</dbReference>
<dbReference type="Proteomes" id="UP000547721">
    <property type="component" value="Unassembled WGS sequence"/>
</dbReference>
<gene>
    <name evidence="2" type="primary">Env1_0</name>
    <name evidence="3" type="synonym">Env1_3</name>
    <name evidence="2" type="ORF">PTILEU_R14928</name>
    <name evidence="3" type="ORF">PTILEU_R15172</name>
</gene>
<accession>A0A7K8LZ05</accession>
<evidence type="ECO:0000313" key="4">
    <source>
        <dbReference type="Proteomes" id="UP000547721"/>
    </source>
</evidence>
<reference evidence="2 4" key="1">
    <citation type="submission" date="2019-09" db="EMBL/GenBank/DDBJ databases">
        <title>Bird 10,000 Genomes (B10K) Project - Family phase.</title>
        <authorList>
            <person name="Zhang G."/>
        </authorList>
    </citation>
    <scope>NUCLEOTIDE SEQUENCE [LARGE SCALE GENOMIC DNA]</scope>
    <source>
        <strain evidence="2">B10K-CU-031-17</strain>
        <tissue evidence="2">Muscle</tissue>
    </source>
</reference>
<evidence type="ECO:0000313" key="3">
    <source>
        <dbReference type="EMBL" id="NXE44120.1"/>
    </source>
</evidence>
<keyword evidence="4" id="KW-1185">Reference proteome</keyword>
<keyword evidence="1" id="KW-1015">Disulfide bond</keyword>
<sequence length="266" mass="29048">SSRSPIYGYKNAGDYCGTNITASQSSLGAYGAATHGGGSIWNNGSAKVLPPGVFLICGDRAWPGIPRHPVGGPCYLGKLSLFAPSQADLRRWKSPCSRRSIKALGPNCDDKVQLWGTTARVFASLWPGVGTAQALATINKLACWTVEQLNATTMIISQLAEDVNSLRHSVLQNRTATDFLLLAQRHGCEDFEGMCCFNLSDHNNSIHRQLQWLKQHTKNVTQVTSPFDTWLSGLFGGLSPWLVGLLKEVLRWILLLLVVIVCEKIV</sequence>
<dbReference type="Pfam" id="PF03708">
    <property type="entry name" value="Avian_gp85"/>
    <property type="match status" value="1"/>
</dbReference>